<accession>A0ABW5XTR0</accession>
<organism evidence="2 3">
    <name type="scientific">Mucilaginibacter antarcticus</name>
    <dbReference type="NCBI Taxonomy" id="1855725"/>
    <lineage>
        <taxon>Bacteria</taxon>
        <taxon>Pseudomonadati</taxon>
        <taxon>Bacteroidota</taxon>
        <taxon>Sphingobacteriia</taxon>
        <taxon>Sphingobacteriales</taxon>
        <taxon>Sphingobacteriaceae</taxon>
        <taxon>Mucilaginibacter</taxon>
    </lineage>
</organism>
<comment type="caution">
    <text evidence="2">The sequence shown here is derived from an EMBL/GenBank/DDBJ whole genome shotgun (WGS) entry which is preliminary data.</text>
</comment>
<dbReference type="EMBL" id="JBHUON010000022">
    <property type="protein sequence ID" value="MFD2866189.1"/>
    <property type="molecule type" value="Genomic_DNA"/>
</dbReference>
<keyword evidence="3" id="KW-1185">Reference proteome</keyword>
<dbReference type="Gene3D" id="2.130.10.10">
    <property type="entry name" value="YVTN repeat-like/Quinoprotein amine dehydrogenase"/>
    <property type="match status" value="1"/>
</dbReference>
<feature type="chain" id="PRO_5045616061" description="Arylsulfotransferase ASST" evidence="1">
    <location>
        <begin position="26"/>
        <end position="345"/>
    </location>
</feature>
<reference evidence="3" key="1">
    <citation type="journal article" date="2019" name="Int. J. Syst. Evol. Microbiol.">
        <title>The Global Catalogue of Microorganisms (GCM) 10K type strain sequencing project: providing services to taxonomists for standard genome sequencing and annotation.</title>
        <authorList>
            <consortium name="The Broad Institute Genomics Platform"/>
            <consortium name="The Broad Institute Genome Sequencing Center for Infectious Disease"/>
            <person name="Wu L."/>
            <person name="Ma J."/>
        </authorList>
    </citation>
    <scope>NUCLEOTIDE SEQUENCE [LARGE SCALE GENOMIC DNA]</scope>
    <source>
        <strain evidence="3">KCTC 52232</strain>
    </source>
</reference>
<name>A0ABW5XTR0_9SPHI</name>
<feature type="signal peptide" evidence="1">
    <location>
        <begin position="1"/>
        <end position="25"/>
    </location>
</feature>
<gene>
    <name evidence="2" type="ORF">ACFSYC_15940</name>
</gene>
<evidence type="ECO:0008006" key="4">
    <source>
        <dbReference type="Google" id="ProtNLM"/>
    </source>
</evidence>
<dbReference type="InterPro" id="IPR011047">
    <property type="entry name" value="Quinoprotein_ADH-like_sf"/>
</dbReference>
<sequence length="345" mass="38263">MSSILNLNKHGLVVLKCFFVAFVTAGSAGPSVAQQSKKPSAPAVLPGKGAAQFDFFYAGEAKQRNMYIVKNGKVTWSYLDSTGRGEISDAVLTKNGNVLFAHQFGVTLIDKNKKVLWHYEAPKDHETHTAQPIGTDHVVFIQNGDTAKLFVMNIKTNKIVQQFPLETRGKGAHGQFRHARLTPKGTYLVAHMDLGKVREYNVNGEQLLSVDMPGIWAVEPLKNGNILACGHEGSRTSFTRELNSKGAVVWEYMMSDLPNYRFLEPQIAVRRANGNTLINNWFNQWGGKFDANDAEVQAIEVTPDKKIVWALREWAAPLNLGPSTIIQPLNDANAITENVHFGYIQ</sequence>
<dbReference type="InterPro" id="IPR015943">
    <property type="entry name" value="WD40/YVTN_repeat-like_dom_sf"/>
</dbReference>
<protein>
    <recommendedName>
        <fullName evidence="4">Arylsulfotransferase ASST</fullName>
    </recommendedName>
</protein>
<proteinExistence type="predicted"/>
<evidence type="ECO:0000313" key="3">
    <source>
        <dbReference type="Proteomes" id="UP001597601"/>
    </source>
</evidence>
<keyword evidence="1" id="KW-0732">Signal</keyword>
<dbReference type="SUPFAM" id="SSF50998">
    <property type="entry name" value="Quinoprotein alcohol dehydrogenase-like"/>
    <property type="match status" value="1"/>
</dbReference>
<dbReference type="Proteomes" id="UP001597601">
    <property type="component" value="Unassembled WGS sequence"/>
</dbReference>
<dbReference type="RefSeq" id="WP_377129606.1">
    <property type="nucleotide sequence ID" value="NZ_JBHUON010000022.1"/>
</dbReference>
<evidence type="ECO:0000313" key="2">
    <source>
        <dbReference type="EMBL" id="MFD2866189.1"/>
    </source>
</evidence>
<evidence type="ECO:0000256" key="1">
    <source>
        <dbReference type="SAM" id="SignalP"/>
    </source>
</evidence>